<dbReference type="CDD" id="cd10283">
    <property type="entry name" value="MnuA_DNase1-like"/>
    <property type="match status" value="1"/>
</dbReference>
<organism evidence="5 6">
    <name type="scientific">Methylorubrum rhodinum</name>
    <dbReference type="NCBI Taxonomy" id="29428"/>
    <lineage>
        <taxon>Bacteria</taxon>
        <taxon>Pseudomonadati</taxon>
        <taxon>Pseudomonadota</taxon>
        <taxon>Alphaproteobacteria</taxon>
        <taxon>Hyphomicrobiales</taxon>
        <taxon>Methylobacteriaceae</taxon>
        <taxon>Methylorubrum</taxon>
    </lineage>
</organism>
<feature type="compositionally biased region" description="Polar residues" evidence="1">
    <location>
        <begin position="404"/>
        <end position="413"/>
    </location>
</feature>
<name>A0A840ZEW6_9HYPH</name>
<keyword evidence="5" id="KW-0540">Nuclease</keyword>
<dbReference type="NCBIfam" id="NF038117">
    <property type="entry name" value="choice_anch_I"/>
    <property type="match status" value="1"/>
</dbReference>
<dbReference type="Gene3D" id="2.130.10.10">
    <property type="entry name" value="YVTN repeat-like/Quinoprotein amine dehydrogenase"/>
    <property type="match status" value="1"/>
</dbReference>
<dbReference type="InterPro" id="IPR036691">
    <property type="entry name" value="Endo/exonu/phosph_ase_sf"/>
</dbReference>
<evidence type="ECO:0000259" key="3">
    <source>
        <dbReference type="Pfam" id="PF03372"/>
    </source>
</evidence>
<dbReference type="SUPFAM" id="SSF56219">
    <property type="entry name" value="DNase I-like"/>
    <property type="match status" value="1"/>
</dbReference>
<dbReference type="InterPro" id="IPR006179">
    <property type="entry name" value="5_nucleotidase/apyrase"/>
</dbReference>
<dbReference type="GO" id="GO:0009166">
    <property type="term" value="P:nucleotide catabolic process"/>
    <property type="evidence" value="ECO:0007669"/>
    <property type="project" value="InterPro"/>
</dbReference>
<comment type="caution">
    <text evidence="5">The sequence shown here is derived from an EMBL/GenBank/DDBJ whole genome shotgun (WGS) entry which is preliminary data.</text>
</comment>
<accession>A0A840ZEW6</accession>
<dbReference type="SUPFAM" id="SSF51120">
    <property type="entry name" value="beta-Roll"/>
    <property type="match status" value="3"/>
</dbReference>
<dbReference type="PRINTS" id="PR01607">
    <property type="entry name" value="APYRASEFAMLY"/>
</dbReference>
<dbReference type="InterPro" id="IPR036907">
    <property type="entry name" value="5'-Nucleotdase_C_sf"/>
</dbReference>
<dbReference type="InterPro" id="IPR015943">
    <property type="entry name" value="WD40/YVTN_repeat-like_dom_sf"/>
</dbReference>
<evidence type="ECO:0000313" key="5">
    <source>
        <dbReference type="EMBL" id="MBB5755725.1"/>
    </source>
</evidence>
<dbReference type="PROSITE" id="PS00330">
    <property type="entry name" value="HEMOLYSIN_CALCIUM"/>
    <property type="match status" value="2"/>
</dbReference>
<dbReference type="InterPro" id="IPR018511">
    <property type="entry name" value="Hemolysin-typ_Ca-bd_CS"/>
</dbReference>
<feature type="region of interest" description="Disordered" evidence="1">
    <location>
        <begin position="395"/>
        <end position="414"/>
    </location>
</feature>
<dbReference type="Pfam" id="PF22494">
    <property type="entry name" value="choice_anch_I"/>
    <property type="match status" value="1"/>
</dbReference>
<dbReference type="Gene3D" id="3.90.780.10">
    <property type="entry name" value="5'-Nucleotidase, C-terminal domain"/>
    <property type="match status" value="1"/>
</dbReference>
<keyword evidence="5" id="KW-0255">Endonuclease</keyword>
<dbReference type="InterPro" id="IPR029052">
    <property type="entry name" value="Metallo-depent_PP-like"/>
</dbReference>
<dbReference type="InterPro" id="IPR008334">
    <property type="entry name" value="5'-Nucleotdase_C"/>
</dbReference>
<dbReference type="Proteomes" id="UP000583454">
    <property type="component" value="Unassembled WGS sequence"/>
</dbReference>
<dbReference type="InterPro" id="IPR005135">
    <property type="entry name" value="Endo/exonuclease/phosphatase"/>
</dbReference>
<dbReference type="PANTHER" id="PTHR42834:SF1">
    <property type="entry name" value="ENDONUCLEASE_EXONUCLEASE_PHOSPHATASE FAMILY PROTEIN (AFU_ORTHOLOGUE AFUA_3G09210)"/>
    <property type="match status" value="1"/>
</dbReference>
<proteinExistence type="predicted"/>
<keyword evidence="5" id="KW-0378">Hydrolase</keyword>
<dbReference type="CDD" id="cd04486">
    <property type="entry name" value="YhcR_OBF_like"/>
    <property type="match status" value="1"/>
</dbReference>
<dbReference type="SUPFAM" id="SSF55816">
    <property type="entry name" value="5'-nucleotidase (syn. UDP-sugar hydrolase), C-terminal domain"/>
    <property type="match status" value="1"/>
</dbReference>
<dbReference type="SUPFAM" id="SSF51004">
    <property type="entry name" value="C-terminal (heme d1) domain of cytochrome cd1-nitrite reductase"/>
    <property type="match status" value="1"/>
</dbReference>
<keyword evidence="5" id="KW-0269">Exonuclease</keyword>
<feature type="domain" description="Endonuclease/exonuclease/phosphatase" evidence="3">
    <location>
        <begin position="279"/>
        <end position="592"/>
    </location>
</feature>
<reference evidence="5 6" key="1">
    <citation type="submission" date="2020-08" db="EMBL/GenBank/DDBJ databases">
        <title>Genomic Encyclopedia of Type Strains, Phase IV (KMG-IV): sequencing the most valuable type-strain genomes for metagenomic binning, comparative biology and taxonomic classification.</title>
        <authorList>
            <person name="Goeker M."/>
        </authorList>
    </citation>
    <scope>NUCLEOTIDE SEQUENCE [LARGE SCALE GENOMIC DNA]</scope>
    <source>
        <strain evidence="5 6">DSM 2163</strain>
    </source>
</reference>
<evidence type="ECO:0000259" key="4">
    <source>
        <dbReference type="Pfam" id="PF22494"/>
    </source>
</evidence>
<dbReference type="InterPro" id="IPR055188">
    <property type="entry name" value="Choice_anch_I"/>
</dbReference>
<dbReference type="GO" id="GO:0005509">
    <property type="term" value="F:calcium ion binding"/>
    <property type="evidence" value="ECO:0007669"/>
    <property type="project" value="InterPro"/>
</dbReference>
<dbReference type="GO" id="GO:0004519">
    <property type="term" value="F:endonuclease activity"/>
    <property type="evidence" value="ECO:0007669"/>
    <property type="project" value="UniProtKB-KW"/>
</dbReference>
<gene>
    <name evidence="5" type="ORF">HNR00_000414</name>
</gene>
<dbReference type="PANTHER" id="PTHR42834">
    <property type="entry name" value="ENDONUCLEASE/EXONUCLEASE/PHOSPHATASE FAMILY PROTEIN (AFU_ORTHOLOGUE AFUA_3G09210)"/>
    <property type="match status" value="1"/>
</dbReference>
<dbReference type="SUPFAM" id="SSF56300">
    <property type="entry name" value="Metallo-dependent phosphatases"/>
    <property type="match status" value="1"/>
</dbReference>
<dbReference type="Gene3D" id="3.60.10.10">
    <property type="entry name" value="Endonuclease/exonuclease/phosphatase"/>
    <property type="match status" value="1"/>
</dbReference>
<dbReference type="Gene3D" id="2.150.10.10">
    <property type="entry name" value="Serralysin-like metalloprotease, C-terminal"/>
    <property type="match status" value="3"/>
</dbReference>
<dbReference type="InterPro" id="IPR001343">
    <property type="entry name" value="Hemolysn_Ca-bd"/>
</dbReference>
<evidence type="ECO:0000259" key="2">
    <source>
        <dbReference type="Pfam" id="PF02872"/>
    </source>
</evidence>
<dbReference type="Pfam" id="PF03372">
    <property type="entry name" value="Exo_endo_phos"/>
    <property type="match status" value="1"/>
</dbReference>
<sequence>MRTYEIQGSGAVSMLAGQTVTTSGVVTAIDSNGFYLQDPTGDGDAATSDAVFVFTRTAPAVVVGQLVEATGQVSEFTPSGAAPRSLSTTQLTATAAGSVQILAQADQAPDITAVQIGGTGGLLPPTESLSDGAAFFESLEGMLVTVKAPVATGPTNSFGEIFTVVDDGDATNGASATGLTGRGNLLTDLGTPAFGDTDTAGGDFNPERIQIDDDSGLLRGFTTPAVNVGDQLSDVTGIVTYEFGNYQVSATQAFTVAEPSSLVREDGALFGNASRLLVASYNAENLDPTDGTARFERVASEILGALNAADIVALQEVQDGNGPTNTGLTSAGATLQALVDALNAAAPAGVTYAYIDNPFIGDDTNGGEPGGNIRTAFVYRTDRVSLVDDSLRTVGADGSPLKATDTSQQTDPQNPFYGSRPPLAADFTFNGQTVTVVNNHFTSKGGSAPLLGSDQPPFNAGEVQRAAQAQAVNGFVDRLLAQDASAKVMVVGDLNEFPGEQPLSVLKGEASLTDYSVPGDDPIDAAATYTPGGTAILSDLMDSLPEAERYDYVFEGNSQTLDHILVTGGLRQGAEFDIVHINAEFADQTSDHDPLLASLVVPAAVVNGVAILEEGDSTLTGSTTTPVATETLVTRLLGTYATGSGSGSAEVVAFEASSDRLFVMNNVTDRIEIVNLADPTTPAKTGEIDVATLVSGYTSESGMNSVAVANGVLAVAIEAPVKSDPGTVALFSTATGALIKTLTVGSLPDMLTFTPDGTKLLVANEGENPDDGEVESAGSVSLIDLSNGAANATVSTTGFSALDGSEDGLRAAGVRIFEGLSASAGLEPEYIDVSADGTRAYVTLQENNAVATYDITGTSPVLLSILPLGHVDHALAGNEADYSDRDGPGTGSDSQGKINIVAAPIKGLLMPDAVSTWTVAGVTYFATANEGDSRVDGSDESRLSAIDLNDAVFGSQEAALKSEDYAGRLTVSNIDGDTDPTQPGVEEIVTFGGRGMSIFRQNADGTITKVSDTGGEFEKIIASLPDAGTVFNQNGESDGVSFDTRSDNKAGEPEGIDVATIGDKTYAFVGLERQGGVMIYDVTNPADPAYVKYLAPAEGDKAPEVVKYVPATESPTGTGVLLVANEVSGTVTAYEVDLPETTPYRLQILHASDFEAGLDAVDRAGNFAAIVDYLEDTEANSITLSSGDNFLPSPFFAAGSDASLKEVYETALETHYGLAAGTLNITPGFGTADISMLNIIGIQASAIGNHEFDAGTNALANIMRQTTGFPGAQFPYLSANLDFSGDANLRGLYTSDIRDAADYTGFPPAVGVGANNKKIAPATIITENGEKIGIVGATTQIVQSISSTGGVEVIGPNADDMAALAAVLQPTIDALIAQGIDKIVLVSHLQQLSLEKALAPLLKGVDVIVAGGSHTLMADADDVARGLQPGDTAAETYPFVTTNADGKTTVIVNTANEYSYVGRLVVEFDENGDIIADSLDPSLNGAYATTDKAVDDLYANPIDIDGDGTVDTDPFAEGTRGDLVNDIAEGVGAVINGQDANIFGKTSVYLEGRRGEVRTEETNLGNLSADANLWYAQKADDTVLVSIKNGGGIRDSIGAISADPANPAELPPAANPEAGKAEGDVSQLDIANSLRFNNALSLVTLTPEQLLAVLEHAVAATAPGATPGQFAQIGGISFSYDADRPAGERVVSAALIDEAGNPTRALVEDGAVVAGAPTAIRVVTLSFLVTGGDGYPFDDFVAADPSFANVVALDPAAVSDAGQVANFAAEGTEQDALAEYLSAFYRDTPFGERDTNQTQDERIQNLDVRNDTVLQGSDPTVSVEQGAFETPLSIDPPGAAGVTYTVTDLPEAGTLRLGDAVVAVGDTLTAAQLAALTYSVADDAPTGRQTLALGYAEGGAARGFEVSLEVTAAVSATYSGSAAADRLDGAAGDDVVLGFAGNDLLLGGSGKDLLDGGTGRDRLVGGAGDDRYIVDNAGDQVIEAAAGGGDKVFSFTSYTLAAGQEIEGLQLLATTTGDFNLTGNAFDNTLVGNNGSNVLNGSDGVDRLTGRGGNDSYIVDNAGDQVIEAAGAGIDKVFSFTSYTVAAGQEIEGLQLLAATTGDFDLTGNAFANSLVGNNGANVLDGGAGVDRLTGRGGNDSYIVDNAGDQVIEAVGAGRDTVFASTSYTLAAGQEIEGLQLLAATTGSFNLTGNAFANSLVGNNGANVLDGGAGADRLTGRGGDDTFVFSTALDNGNVDTIVDFSNGDMIQLSGPIFTALTAGELDADAFKDVGAGGTVDASDRILYDSASGALSYDADGSGSGAAVRFATLANRSTLSVDDFLVA</sequence>
<feature type="domain" description="Choice-of-anchor I" evidence="4">
    <location>
        <begin position="645"/>
        <end position="1136"/>
    </location>
</feature>
<dbReference type="InterPro" id="IPR011049">
    <property type="entry name" value="Serralysin-like_metalloprot_C"/>
</dbReference>
<dbReference type="Pfam" id="PF00353">
    <property type="entry name" value="HemolysinCabind"/>
    <property type="match status" value="4"/>
</dbReference>
<dbReference type="GO" id="GO:0004527">
    <property type="term" value="F:exonuclease activity"/>
    <property type="evidence" value="ECO:0007669"/>
    <property type="project" value="UniProtKB-KW"/>
</dbReference>
<evidence type="ECO:0000313" key="6">
    <source>
        <dbReference type="Proteomes" id="UP000583454"/>
    </source>
</evidence>
<dbReference type="Gene3D" id="3.60.21.10">
    <property type="match status" value="1"/>
</dbReference>
<protein>
    <submittedName>
        <fullName evidence="5">2',3'-cyclic-nucleotide 2'-phosphodiesterase (5'-nucleotidase family)/endonuclease/exonuclease/phosphatase family metal-dependent hydrolase</fullName>
    </submittedName>
</protein>
<dbReference type="InterPro" id="IPR011048">
    <property type="entry name" value="Haem_d1_sf"/>
</dbReference>
<feature type="domain" description="5'-Nucleotidase C-terminal" evidence="2">
    <location>
        <begin position="1544"/>
        <end position="1736"/>
    </location>
</feature>
<dbReference type="EMBL" id="JACHOP010000001">
    <property type="protein sequence ID" value="MBB5755725.1"/>
    <property type="molecule type" value="Genomic_DNA"/>
</dbReference>
<keyword evidence="6" id="KW-1185">Reference proteome</keyword>
<dbReference type="PRINTS" id="PR00313">
    <property type="entry name" value="CABNDNGRPT"/>
</dbReference>
<evidence type="ECO:0000256" key="1">
    <source>
        <dbReference type="SAM" id="MobiDB-lite"/>
    </source>
</evidence>
<dbReference type="RefSeq" id="WP_312885988.1">
    <property type="nucleotide sequence ID" value="NZ_JACHOP010000001.1"/>
</dbReference>
<dbReference type="Pfam" id="PF02872">
    <property type="entry name" value="5_nucleotid_C"/>
    <property type="match status" value="1"/>
</dbReference>